<keyword evidence="2" id="KW-0560">Oxidoreductase</keyword>
<dbReference type="FunFam" id="3.40.50.720:FF:000084">
    <property type="entry name" value="Short-chain dehydrogenase reductase"/>
    <property type="match status" value="1"/>
</dbReference>
<dbReference type="InterPro" id="IPR057326">
    <property type="entry name" value="KR_dom"/>
</dbReference>
<dbReference type="PRINTS" id="PR00080">
    <property type="entry name" value="SDRFAMILY"/>
</dbReference>
<evidence type="ECO:0000259" key="3">
    <source>
        <dbReference type="SMART" id="SM00822"/>
    </source>
</evidence>
<dbReference type="GO" id="GO:0016491">
    <property type="term" value="F:oxidoreductase activity"/>
    <property type="evidence" value="ECO:0007669"/>
    <property type="project" value="UniProtKB-KW"/>
</dbReference>
<dbReference type="PANTHER" id="PTHR43639">
    <property type="entry name" value="OXIDOREDUCTASE, SHORT-CHAIN DEHYDROGENASE/REDUCTASE FAMILY (AFU_ORTHOLOGUE AFUA_5G02870)"/>
    <property type="match status" value="1"/>
</dbReference>
<evidence type="ECO:0000313" key="4">
    <source>
        <dbReference type="EMBL" id="MBO0934935.1"/>
    </source>
</evidence>
<evidence type="ECO:0000256" key="2">
    <source>
        <dbReference type="ARBA" id="ARBA00023002"/>
    </source>
</evidence>
<accession>A0A939GDP1</accession>
<evidence type="ECO:0000313" key="5">
    <source>
        <dbReference type="Proteomes" id="UP000664034"/>
    </source>
</evidence>
<dbReference type="SMART" id="SM00822">
    <property type="entry name" value="PKS_KR"/>
    <property type="match status" value="1"/>
</dbReference>
<dbReference type="AlphaFoldDB" id="A0A939GDP1"/>
<feature type="domain" description="Ketoreductase" evidence="3">
    <location>
        <begin position="4"/>
        <end position="185"/>
    </location>
</feature>
<organism evidence="4 5">
    <name type="scientific">Fibrella rubiginis</name>
    <dbReference type="NCBI Taxonomy" id="2817060"/>
    <lineage>
        <taxon>Bacteria</taxon>
        <taxon>Pseudomonadati</taxon>
        <taxon>Bacteroidota</taxon>
        <taxon>Cytophagia</taxon>
        <taxon>Cytophagales</taxon>
        <taxon>Spirosomataceae</taxon>
        <taxon>Fibrella</taxon>
    </lineage>
</organism>
<sequence>MNKKTVIITGAGQGIGRATAEFLLNHNYAVSLWENQPDALAEVQTELGPAHPDAQFLHCDVSDEKAVKKAISDTVKHFGRIDALVNNAVVMHHKSIDELSVDEWNEAIGVNLSGPFLCAKYAVPHLRKQHGTIISLCSTRAFQSEPDTFGYSASKGGIFALTHSLAVSLGPDVRANCISPGWIDVSGLKTGHPDAEKLSPADHSQHPAGRVGRPDDIARMILFLLDEANDFITGQNFIIDGGMTRKMIYV</sequence>
<dbReference type="Proteomes" id="UP000664034">
    <property type="component" value="Unassembled WGS sequence"/>
</dbReference>
<dbReference type="PANTHER" id="PTHR43639:SF1">
    <property type="entry name" value="SHORT-CHAIN DEHYDROGENASE_REDUCTASE FAMILY PROTEIN"/>
    <property type="match status" value="1"/>
</dbReference>
<protein>
    <submittedName>
        <fullName evidence="4">SDR family oxidoreductase</fullName>
    </submittedName>
</protein>
<dbReference type="EMBL" id="JAFMYV010000001">
    <property type="protein sequence ID" value="MBO0934935.1"/>
    <property type="molecule type" value="Genomic_DNA"/>
</dbReference>
<dbReference type="PRINTS" id="PR00081">
    <property type="entry name" value="GDHRDH"/>
</dbReference>
<dbReference type="InterPro" id="IPR002347">
    <property type="entry name" value="SDR_fam"/>
</dbReference>
<gene>
    <name evidence="4" type="ORF">J2I47_00105</name>
</gene>
<proteinExistence type="inferred from homology"/>
<name>A0A939GDP1_9BACT</name>
<evidence type="ECO:0000256" key="1">
    <source>
        <dbReference type="ARBA" id="ARBA00006484"/>
    </source>
</evidence>
<dbReference type="SUPFAM" id="SSF51735">
    <property type="entry name" value="NAD(P)-binding Rossmann-fold domains"/>
    <property type="match status" value="1"/>
</dbReference>
<dbReference type="InterPro" id="IPR036291">
    <property type="entry name" value="NAD(P)-bd_dom_sf"/>
</dbReference>
<keyword evidence="5" id="KW-1185">Reference proteome</keyword>
<comment type="caution">
    <text evidence="4">The sequence shown here is derived from an EMBL/GenBank/DDBJ whole genome shotgun (WGS) entry which is preliminary data.</text>
</comment>
<dbReference type="InterPro" id="IPR020904">
    <property type="entry name" value="Sc_DH/Rdtase_CS"/>
</dbReference>
<dbReference type="Pfam" id="PF13561">
    <property type="entry name" value="adh_short_C2"/>
    <property type="match status" value="1"/>
</dbReference>
<comment type="similarity">
    <text evidence="1">Belongs to the short-chain dehydrogenases/reductases (SDR) family.</text>
</comment>
<dbReference type="PROSITE" id="PS00061">
    <property type="entry name" value="ADH_SHORT"/>
    <property type="match status" value="1"/>
</dbReference>
<dbReference type="RefSeq" id="WP_207362511.1">
    <property type="nucleotide sequence ID" value="NZ_JAFMYV010000001.1"/>
</dbReference>
<dbReference type="Gene3D" id="3.40.50.720">
    <property type="entry name" value="NAD(P)-binding Rossmann-like Domain"/>
    <property type="match status" value="1"/>
</dbReference>
<reference evidence="4" key="1">
    <citation type="submission" date="2021-03" db="EMBL/GenBank/DDBJ databases">
        <title>Fibrella sp. HMF5335 genome sequencing and assembly.</title>
        <authorList>
            <person name="Kang H."/>
            <person name="Kim H."/>
            <person name="Bae S."/>
            <person name="Joh K."/>
        </authorList>
    </citation>
    <scope>NUCLEOTIDE SEQUENCE</scope>
    <source>
        <strain evidence="4">HMF5335</strain>
    </source>
</reference>